<dbReference type="Gene3D" id="3.10.450.50">
    <property type="match status" value="1"/>
</dbReference>
<name>A0A502CC53_9SPHN</name>
<proteinExistence type="predicted"/>
<accession>A0A502CC53</accession>
<dbReference type="AlphaFoldDB" id="A0A502CC53"/>
<dbReference type="Pfam" id="PF14534">
    <property type="entry name" value="DUF4440"/>
    <property type="match status" value="1"/>
</dbReference>
<evidence type="ECO:0000313" key="4">
    <source>
        <dbReference type="Proteomes" id="UP000318413"/>
    </source>
</evidence>
<comment type="caution">
    <text evidence="3">The sequence shown here is derived from an EMBL/GenBank/DDBJ whole genome shotgun (WGS) entry which is preliminary data.</text>
</comment>
<feature type="domain" description="DUF4440" evidence="2">
    <location>
        <begin position="35"/>
        <end position="120"/>
    </location>
</feature>
<dbReference type="SUPFAM" id="SSF54427">
    <property type="entry name" value="NTF2-like"/>
    <property type="match status" value="1"/>
</dbReference>
<keyword evidence="4" id="KW-1185">Reference proteome</keyword>
<dbReference type="OrthoDB" id="7283526at2"/>
<evidence type="ECO:0000256" key="1">
    <source>
        <dbReference type="SAM" id="SignalP"/>
    </source>
</evidence>
<feature type="signal peptide" evidence="1">
    <location>
        <begin position="1"/>
        <end position="22"/>
    </location>
</feature>
<evidence type="ECO:0000313" key="3">
    <source>
        <dbReference type="EMBL" id="TPG10403.1"/>
    </source>
</evidence>
<dbReference type="InterPro" id="IPR032710">
    <property type="entry name" value="NTF2-like_dom_sf"/>
</dbReference>
<dbReference type="EMBL" id="RCZK01000011">
    <property type="protein sequence ID" value="TPG10403.1"/>
    <property type="molecule type" value="Genomic_DNA"/>
</dbReference>
<reference evidence="3 4" key="1">
    <citation type="journal article" date="2019" name="Environ. Microbiol.">
        <title>Species interactions and distinct microbial communities in high Arctic permafrost affected cryosols are associated with the CH4 and CO2 gas fluxes.</title>
        <authorList>
            <person name="Altshuler I."/>
            <person name="Hamel J."/>
            <person name="Turney S."/>
            <person name="Magnuson E."/>
            <person name="Levesque R."/>
            <person name="Greer C."/>
            <person name="Whyte L.G."/>
        </authorList>
    </citation>
    <scope>NUCLEOTIDE SEQUENCE [LARGE SCALE GENOMIC DNA]</scope>
    <source>
        <strain evidence="3 4">S5.1</strain>
    </source>
</reference>
<evidence type="ECO:0000259" key="2">
    <source>
        <dbReference type="Pfam" id="PF14534"/>
    </source>
</evidence>
<sequence length="165" mass="17284">MAISWWLAASAVLMAMASPANAQSADAAPADPALVRLIEDQAKAVVAFDQPTLAALTAPDYQEISPVGDVDARAAMLGFYAPENKVPAPTVAVSETSVRRIGDLALMTARITYTMVPPTGAAATSPPPTRALRGGYVARRYGTMWKLVSAQFTPIRTPPGSPPPH</sequence>
<keyword evidence="1" id="KW-0732">Signal</keyword>
<dbReference type="Proteomes" id="UP000318413">
    <property type="component" value="Unassembled WGS sequence"/>
</dbReference>
<gene>
    <name evidence="3" type="ORF">EAH84_12530</name>
</gene>
<dbReference type="RefSeq" id="WP_140872362.1">
    <property type="nucleotide sequence ID" value="NZ_RCZK01000011.1"/>
</dbReference>
<dbReference type="InterPro" id="IPR027843">
    <property type="entry name" value="DUF4440"/>
</dbReference>
<organism evidence="3 4">
    <name type="scientific">Sphingomonas oligophenolica</name>
    <dbReference type="NCBI Taxonomy" id="301154"/>
    <lineage>
        <taxon>Bacteria</taxon>
        <taxon>Pseudomonadati</taxon>
        <taxon>Pseudomonadota</taxon>
        <taxon>Alphaproteobacteria</taxon>
        <taxon>Sphingomonadales</taxon>
        <taxon>Sphingomonadaceae</taxon>
        <taxon>Sphingomonas</taxon>
    </lineage>
</organism>
<feature type="chain" id="PRO_5021264296" evidence="1">
    <location>
        <begin position="23"/>
        <end position="165"/>
    </location>
</feature>
<protein>
    <submittedName>
        <fullName evidence="3">Nuclear transport factor 2 family protein</fullName>
    </submittedName>
</protein>